<dbReference type="SUPFAM" id="SSF48403">
    <property type="entry name" value="Ankyrin repeat"/>
    <property type="match status" value="1"/>
</dbReference>
<dbReference type="InterPro" id="IPR036770">
    <property type="entry name" value="Ankyrin_rpt-contain_sf"/>
</dbReference>
<evidence type="ECO:0000256" key="1">
    <source>
        <dbReference type="ARBA" id="ARBA00022737"/>
    </source>
</evidence>
<dbReference type="SMART" id="SM00248">
    <property type="entry name" value="ANK"/>
    <property type="match status" value="4"/>
</dbReference>
<sequence length="1033" mass="115767">MSGEGADTLGDAAPVAASKIRKLSFRPARPLSEYKGEGSRPSPNKPSIINDRPLTETLFQHISNNNLSEARKLAQKKGVQLQNKYGPQGCTVLHMAAASESMVEVLRKLLGRPDVARHINQKDNAGRTALHEAAILATRNTILVELIDAGANPDILDQQRLTPLHAFIKYCQPGADHRRVFNSLVNYGNAEVNTKNSSNDTPLHDAASRDSETLIRLLLSHGADPDSVNAAGETPQALLPERSAAKRIFLEPRTKWTPRNLTKIPTEAPRCEGDRQAVCKSFYVTVWFFYRPASLSWSQTSTAYSVIYDKETIAGFERQFIDIIQSSSNAARQKAKTNTDKTHLRPSSYTQDTDTSRDAAFEVRSDDIWKWIHLPANNMDWVKDLVYRLTLSDQGSARLRQALQFIDRHVKDHKDNRGYFRLPHVEEERQDDDIWVADDDDMADSPPVSPRITSSSHSINSPGTNQHSSNPGYFPPVQISLSSPPRTSEAPKGPETYVSHNKSRARSELPNEAWRSRKVTPGGRRRLSLVIPYFDFETELYLGKGSTSRTSLTPGDPDGAGSGDRQFNRLTALKQHYRPFEGPRGLQLPQTLDESYYHMLADDQLHARNRDQIIYKWSSDIAVNGLGTTKTQPQDTEGQDRRDLNGRVPAEASDGSSPHSSFSHQTDRNKLLVVHQLWLWKLDENTVITTHPERWHTGNEDTLVETIRQSGIGDFQEPEDLIEHIVSECARFIEEYRYAGLGEHILDIFENSIATKSNQEVQCFKRFIAQLGNEPGNNSKSPATAVEEHSNEKESITEETKLIREIKDIHDELQMLGRVLEDQANMVERFARLFWPDAEKDEKMRQQFTDYCGIQNLRARTVRMDGNAHQTLQDLYYLVQVKQAQSSLHEAITATVMSKRAQTLNDYILVFTTITVIFAPLAFMTSLFALPISSFPRDGGAGSVSYAADWLAVRITAGEIVSLASICFMLYLYFVALRNRDSPGGIREPRHGAGSAQPVRPANSTSGAPTGATSIPTRRRVTTMVGDDLERQS</sequence>
<evidence type="ECO:0000313" key="6">
    <source>
        <dbReference type="EMBL" id="EJT76862.1"/>
    </source>
</evidence>
<dbReference type="Gene3D" id="1.20.58.340">
    <property type="entry name" value="Magnesium transport protein CorA, transmembrane region"/>
    <property type="match status" value="1"/>
</dbReference>
<reference evidence="8" key="1">
    <citation type="submission" date="2010-07" db="EMBL/GenBank/DDBJ databases">
        <title>The genome sequence of Gaeumannomyces graminis var. tritici strain R3-111a-1.</title>
        <authorList>
            <consortium name="The Broad Institute Genome Sequencing Platform"/>
            <person name="Ma L.-J."/>
            <person name="Dead R."/>
            <person name="Young S."/>
            <person name="Zeng Q."/>
            <person name="Koehrsen M."/>
            <person name="Alvarado L."/>
            <person name="Berlin A."/>
            <person name="Chapman S.B."/>
            <person name="Chen Z."/>
            <person name="Freedman E."/>
            <person name="Gellesch M."/>
            <person name="Goldberg J."/>
            <person name="Griggs A."/>
            <person name="Gujja S."/>
            <person name="Heilman E.R."/>
            <person name="Heiman D."/>
            <person name="Hepburn T."/>
            <person name="Howarth C."/>
            <person name="Jen D."/>
            <person name="Larson L."/>
            <person name="Mehta T."/>
            <person name="Neiman D."/>
            <person name="Pearson M."/>
            <person name="Roberts A."/>
            <person name="Saif S."/>
            <person name="Shea T."/>
            <person name="Shenoy N."/>
            <person name="Sisk P."/>
            <person name="Stolte C."/>
            <person name="Sykes S."/>
            <person name="Walk T."/>
            <person name="White J."/>
            <person name="Yandava C."/>
            <person name="Haas B."/>
            <person name="Nusbaum C."/>
            <person name="Birren B."/>
        </authorList>
    </citation>
    <scope>NUCLEOTIDE SEQUENCE [LARGE SCALE GENOMIC DNA]</scope>
    <source>
        <strain evidence="8">R3-111a-1</strain>
    </source>
</reference>
<evidence type="ECO:0000256" key="2">
    <source>
        <dbReference type="ARBA" id="ARBA00023043"/>
    </source>
</evidence>
<dbReference type="Proteomes" id="UP000006039">
    <property type="component" value="Unassembled WGS sequence"/>
</dbReference>
<dbReference type="eggNOG" id="KOG0504">
    <property type="taxonomic scope" value="Eukaryota"/>
</dbReference>
<keyword evidence="1" id="KW-0677">Repeat</keyword>
<protein>
    <submittedName>
        <fullName evidence="6 7">Uncharacterized protein</fullName>
    </submittedName>
</protein>
<reference evidence="6" key="2">
    <citation type="submission" date="2010-07" db="EMBL/GenBank/DDBJ databases">
        <authorList>
            <consortium name="The Broad Institute Genome Sequencing Platform"/>
            <consortium name="Broad Institute Genome Sequencing Center for Infectious Disease"/>
            <person name="Ma L.-J."/>
            <person name="Dead R."/>
            <person name="Young S."/>
            <person name="Zeng Q."/>
            <person name="Koehrsen M."/>
            <person name="Alvarado L."/>
            <person name="Berlin A."/>
            <person name="Chapman S.B."/>
            <person name="Chen Z."/>
            <person name="Freedman E."/>
            <person name="Gellesch M."/>
            <person name="Goldberg J."/>
            <person name="Griggs A."/>
            <person name="Gujja S."/>
            <person name="Heilman E.R."/>
            <person name="Heiman D."/>
            <person name="Hepburn T."/>
            <person name="Howarth C."/>
            <person name="Jen D."/>
            <person name="Larson L."/>
            <person name="Mehta T."/>
            <person name="Neiman D."/>
            <person name="Pearson M."/>
            <person name="Roberts A."/>
            <person name="Saif S."/>
            <person name="Shea T."/>
            <person name="Shenoy N."/>
            <person name="Sisk P."/>
            <person name="Stolte C."/>
            <person name="Sykes S."/>
            <person name="Walk T."/>
            <person name="White J."/>
            <person name="Yandava C."/>
            <person name="Haas B."/>
            <person name="Nusbaum C."/>
            <person name="Birren B."/>
        </authorList>
    </citation>
    <scope>NUCLEOTIDE SEQUENCE</scope>
    <source>
        <strain evidence="6">R3-111a-1</strain>
    </source>
</reference>
<dbReference type="OrthoDB" id="341259at2759"/>
<dbReference type="GeneID" id="20347234"/>
<dbReference type="AlphaFoldDB" id="J3NZS9"/>
<keyword evidence="5" id="KW-1133">Transmembrane helix</keyword>
<feature type="repeat" description="ANK" evidence="3">
    <location>
        <begin position="125"/>
        <end position="158"/>
    </location>
</feature>
<feature type="compositionally biased region" description="Basic and acidic residues" evidence="4">
    <location>
        <begin position="786"/>
        <end position="796"/>
    </location>
</feature>
<name>J3NZS9_GAET3</name>
<evidence type="ECO:0000256" key="3">
    <source>
        <dbReference type="PROSITE-ProRule" id="PRU00023"/>
    </source>
</evidence>
<keyword evidence="8" id="KW-1185">Reference proteome</keyword>
<dbReference type="STRING" id="644352.J3NZS9"/>
<feature type="region of interest" description="Disordered" evidence="4">
    <location>
        <begin position="774"/>
        <end position="796"/>
    </location>
</feature>
<dbReference type="PROSITE" id="PS50297">
    <property type="entry name" value="ANK_REP_REGION"/>
    <property type="match status" value="2"/>
</dbReference>
<reference evidence="7" key="5">
    <citation type="submission" date="2018-04" db="UniProtKB">
        <authorList>
            <consortium name="EnsemblFungi"/>
        </authorList>
    </citation>
    <scope>IDENTIFICATION</scope>
    <source>
        <strain evidence="7">R3-111a-1</strain>
    </source>
</reference>
<gene>
    <name evidence="7" type="primary">20347234</name>
    <name evidence="6" type="ORF">GGTG_06776</name>
</gene>
<feature type="region of interest" description="Disordered" evidence="4">
    <location>
        <begin position="625"/>
        <end position="665"/>
    </location>
</feature>
<dbReference type="HOGENOM" id="CLU_311226_0_0_1"/>
<feature type="repeat" description="ANK" evidence="3">
    <location>
        <begin position="198"/>
        <end position="230"/>
    </location>
</feature>
<dbReference type="PROSITE" id="PS50088">
    <property type="entry name" value="ANK_REPEAT"/>
    <property type="match status" value="2"/>
</dbReference>
<evidence type="ECO:0000256" key="5">
    <source>
        <dbReference type="SAM" id="Phobius"/>
    </source>
</evidence>
<feature type="region of interest" description="Disordered" evidence="4">
    <location>
        <begin position="27"/>
        <end position="50"/>
    </location>
</feature>
<evidence type="ECO:0000313" key="8">
    <source>
        <dbReference type="Proteomes" id="UP000006039"/>
    </source>
</evidence>
<feature type="compositionally biased region" description="Polar residues" evidence="4">
    <location>
        <begin position="1002"/>
        <end position="1016"/>
    </location>
</feature>
<dbReference type="InterPro" id="IPR002110">
    <property type="entry name" value="Ankyrin_rpt"/>
</dbReference>
<dbReference type="EnsemblFungi" id="EJT76862">
    <property type="protein sequence ID" value="EJT76862"/>
    <property type="gene ID" value="GGTG_06776"/>
</dbReference>
<keyword evidence="5" id="KW-0472">Membrane</keyword>
<keyword evidence="2 3" id="KW-0040">ANK repeat</keyword>
<dbReference type="RefSeq" id="XP_009222862.1">
    <property type="nucleotide sequence ID" value="XM_009224598.1"/>
</dbReference>
<feature type="transmembrane region" description="Helical" evidence="5">
    <location>
        <begin position="907"/>
        <end position="930"/>
    </location>
</feature>
<feature type="region of interest" description="Disordered" evidence="4">
    <location>
        <begin position="986"/>
        <end position="1033"/>
    </location>
</feature>
<feature type="compositionally biased region" description="Polar residues" evidence="4">
    <location>
        <begin position="451"/>
        <end position="471"/>
    </location>
</feature>
<evidence type="ECO:0000256" key="4">
    <source>
        <dbReference type="SAM" id="MobiDB-lite"/>
    </source>
</evidence>
<reference evidence="7" key="4">
    <citation type="journal article" date="2015" name="G3 (Bethesda)">
        <title>Genome sequences of three phytopathogenic species of the Magnaporthaceae family of fungi.</title>
        <authorList>
            <person name="Okagaki L.H."/>
            <person name="Nunes C.C."/>
            <person name="Sailsbery J."/>
            <person name="Clay B."/>
            <person name="Brown D."/>
            <person name="John T."/>
            <person name="Oh Y."/>
            <person name="Young N."/>
            <person name="Fitzgerald M."/>
            <person name="Haas B.J."/>
            <person name="Zeng Q."/>
            <person name="Young S."/>
            <person name="Adiconis X."/>
            <person name="Fan L."/>
            <person name="Levin J.Z."/>
            <person name="Mitchell T.K."/>
            <person name="Okubara P.A."/>
            <person name="Farman M.L."/>
            <person name="Kohn L.M."/>
            <person name="Birren B."/>
            <person name="Ma L.-J."/>
            <person name="Dean R.A."/>
        </authorList>
    </citation>
    <scope>NUCLEOTIDE SEQUENCE</scope>
    <source>
        <strain evidence="7">R3-111a-1</strain>
    </source>
</reference>
<dbReference type="VEuPathDB" id="FungiDB:GGTG_06776"/>
<feature type="region of interest" description="Disordered" evidence="4">
    <location>
        <begin position="332"/>
        <end position="356"/>
    </location>
</feature>
<dbReference type="PANTHER" id="PTHR24171">
    <property type="entry name" value="ANKYRIN REPEAT DOMAIN-CONTAINING PROTEIN 39-RELATED"/>
    <property type="match status" value="1"/>
</dbReference>
<dbReference type="Gene3D" id="1.25.40.20">
    <property type="entry name" value="Ankyrin repeat-containing domain"/>
    <property type="match status" value="1"/>
</dbReference>
<organism evidence="6">
    <name type="scientific">Gaeumannomyces tritici (strain R3-111a-1)</name>
    <name type="common">Wheat and barley take-all root rot fungus</name>
    <name type="synonym">Gaeumannomyces graminis var. tritici</name>
    <dbReference type="NCBI Taxonomy" id="644352"/>
    <lineage>
        <taxon>Eukaryota</taxon>
        <taxon>Fungi</taxon>
        <taxon>Dikarya</taxon>
        <taxon>Ascomycota</taxon>
        <taxon>Pezizomycotina</taxon>
        <taxon>Sordariomycetes</taxon>
        <taxon>Sordariomycetidae</taxon>
        <taxon>Magnaporthales</taxon>
        <taxon>Magnaporthaceae</taxon>
        <taxon>Gaeumannomyces</taxon>
    </lineage>
</organism>
<reference evidence="6" key="3">
    <citation type="submission" date="2010-09" db="EMBL/GenBank/DDBJ databases">
        <title>Annotation of Gaeumannomyces graminis var. tritici R3-111a-1.</title>
        <authorList>
            <consortium name="The Broad Institute Genome Sequencing Platform"/>
            <person name="Ma L.-J."/>
            <person name="Dead R."/>
            <person name="Young S.K."/>
            <person name="Zeng Q."/>
            <person name="Gargeya S."/>
            <person name="Fitzgerald M."/>
            <person name="Haas B."/>
            <person name="Abouelleil A."/>
            <person name="Alvarado L."/>
            <person name="Arachchi H.M."/>
            <person name="Berlin A."/>
            <person name="Brown A."/>
            <person name="Chapman S.B."/>
            <person name="Chen Z."/>
            <person name="Dunbar C."/>
            <person name="Freedman E."/>
            <person name="Gearin G."/>
            <person name="Gellesch M."/>
            <person name="Goldberg J."/>
            <person name="Griggs A."/>
            <person name="Gujja S."/>
            <person name="Heiman D."/>
            <person name="Howarth C."/>
            <person name="Larson L."/>
            <person name="Lui A."/>
            <person name="MacDonald P.J.P."/>
            <person name="Mehta T."/>
            <person name="Montmayeur A."/>
            <person name="Murphy C."/>
            <person name="Neiman D."/>
            <person name="Pearson M."/>
            <person name="Priest M."/>
            <person name="Roberts A."/>
            <person name="Saif S."/>
            <person name="Shea T."/>
            <person name="Shenoy N."/>
            <person name="Sisk P."/>
            <person name="Stolte C."/>
            <person name="Sykes S."/>
            <person name="Yandava C."/>
            <person name="Wortman J."/>
            <person name="Nusbaum C."/>
            <person name="Birren B."/>
        </authorList>
    </citation>
    <scope>NUCLEOTIDE SEQUENCE</scope>
    <source>
        <strain evidence="6">R3-111a-1</strain>
    </source>
</reference>
<feature type="compositionally biased region" description="Low complexity" evidence="4">
    <location>
        <begin position="653"/>
        <end position="663"/>
    </location>
</feature>
<proteinExistence type="predicted"/>
<dbReference type="Pfam" id="PF12796">
    <property type="entry name" value="Ank_2"/>
    <property type="match status" value="1"/>
</dbReference>
<dbReference type="EMBL" id="GL385397">
    <property type="protein sequence ID" value="EJT76862.1"/>
    <property type="molecule type" value="Genomic_DNA"/>
</dbReference>
<evidence type="ECO:0000313" key="7">
    <source>
        <dbReference type="EnsemblFungi" id="EJT76862"/>
    </source>
</evidence>
<accession>J3NZS9</accession>
<feature type="region of interest" description="Disordered" evidence="4">
    <location>
        <begin position="437"/>
        <end position="517"/>
    </location>
</feature>
<keyword evidence="5" id="KW-0812">Transmembrane</keyword>
<feature type="transmembrane region" description="Helical" evidence="5">
    <location>
        <begin position="950"/>
        <end position="974"/>
    </location>
</feature>
<feature type="compositionally biased region" description="Polar residues" evidence="4">
    <location>
        <begin position="626"/>
        <end position="636"/>
    </location>
</feature>
<feature type="region of interest" description="Disordered" evidence="4">
    <location>
        <begin position="545"/>
        <end position="564"/>
    </location>
</feature>